<gene>
    <name evidence="2" type="ORF">PMG11_09207</name>
</gene>
<dbReference type="Pfam" id="PF01966">
    <property type="entry name" value="HD"/>
    <property type="match status" value="1"/>
</dbReference>
<dbReference type="Gene3D" id="1.10.3210.10">
    <property type="entry name" value="Hypothetical protein af1432"/>
    <property type="match status" value="1"/>
</dbReference>
<proteinExistence type="predicted"/>
<dbReference type="CDD" id="cd00077">
    <property type="entry name" value="HDc"/>
    <property type="match status" value="1"/>
</dbReference>
<dbReference type="EMBL" id="CDHK01000009">
    <property type="protein sequence ID" value="CEJ60639.1"/>
    <property type="molecule type" value="Genomic_DNA"/>
</dbReference>
<dbReference type="PANTHER" id="PTHR35569">
    <property type="entry name" value="CYANAMIDE HYDRATASE DDI2-RELATED"/>
    <property type="match status" value="1"/>
</dbReference>
<name>A0A0F7TVG2_PENBI</name>
<dbReference type="AlphaFoldDB" id="A0A0F7TVG2"/>
<dbReference type="PANTHER" id="PTHR35569:SF1">
    <property type="entry name" value="CYANAMIDE HYDRATASE DDI2-RELATED"/>
    <property type="match status" value="1"/>
</dbReference>
<evidence type="ECO:0000313" key="3">
    <source>
        <dbReference type="Proteomes" id="UP000042958"/>
    </source>
</evidence>
<dbReference type="SUPFAM" id="SSF109604">
    <property type="entry name" value="HD-domain/PDEase-like"/>
    <property type="match status" value="1"/>
</dbReference>
<feature type="domain" description="HD" evidence="1">
    <location>
        <begin position="39"/>
        <end position="139"/>
    </location>
</feature>
<organism evidence="2 3">
    <name type="scientific">Penicillium brasilianum</name>
    <dbReference type="NCBI Taxonomy" id="104259"/>
    <lineage>
        <taxon>Eukaryota</taxon>
        <taxon>Fungi</taxon>
        <taxon>Dikarya</taxon>
        <taxon>Ascomycota</taxon>
        <taxon>Pezizomycotina</taxon>
        <taxon>Eurotiomycetes</taxon>
        <taxon>Eurotiomycetidae</taxon>
        <taxon>Eurotiales</taxon>
        <taxon>Aspergillaceae</taxon>
        <taxon>Penicillium</taxon>
    </lineage>
</organism>
<dbReference type="InterPro" id="IPR006674">
    <property type="entry name" value="HD_domain"/>
</dbReference>
<evidence type="ECO:0000313" key="2">
    <source>
        <dbReference type="EMBL" id="CEJ60639.1"/>
    </source>
</evidence>
<evidence type="ECO:0000259" key="1">
    <source>
        <dbReference type="Pfam" id="PF01966"/>
    </source>
</evidence>
<dbReference type="Proteomes" id="UP000042958">
    <property type="component" value="Unassembled WGS sequence"/>
</dbReference>
<dbReference type="OrthoDB" id="2378324at2759"/>
<protein>
    <recommendedName>
        <fullName evidence="1">HD domain-containing protein</fullName>
    </recommendedName>
</protein>
<accession>A0A0F7TVG2</accession>
<reference evidence="3" key="1">
    <citation type="journal article" date="2015" name="Genome Announc.">
        <title>Draft genome sequence of the fungus Penicillium brasilianum MG11.</title>
        <authorList>
            <person name="Horn F."/>
            <person name="Linde J."/>
            <person name="Mattern D.J."/>
            <person name="Walther G."/>
            <person name="Guthke R."/>
            <person name="Brakhage A.A."/>
            <person name="Valiante V."/>
        </authorList>
    </citation>
    <scope>NUCLEOTIDE SEQUENCE [LARGE SCALE GENOMIC DNA]</scope>
    <source>
        <strain evidence="3">MG11</strain>
    </source>
</reference>
<dbReference type="InterPro" id="IPR003607">
    <property type="entry name" value="HD/PDEase_dom"/>
</dbReference>
<dbReference type="STRING" id="104259.A0A0F7TVG2"/>
<keyword evidence="3" id="KW-1185">Reference proteome</keyword>
<sequence length="262" mass="28976">MASSIQGLPTLPEIGVTPPSSPLALKTFEYAKQHCTETVYNHAIRSGYWATIIAKKLPEFSDNTNLNLEMVFISCILHDMGWANTPDLLSKDKRFEVDGANIARDFLLKQKRDTNDENLNEATIQRVWDSIALHTTTSIARYAAPEVALTHLGITADFFGPKLPGPDGTPLISSKEYSAVMKVFPRAGFNTEGFKKIMCGLCRTKPTTTFDNFVSAIGRKYGLDGNGEGKEEFTKAWEESQNQLNGFLVLGLDALEEAHDPK</sequence>